<proteinExistence type="predicted"/>
<protein>
    <submittedName>
        <fullName evidence="1">Uncharacterized protein</fullName>
    </submittedName>
</protein>
<evidence type="ECO:0000313" key="2">
    <source>
        <dbReference type="Proteomes" id="UP000654075"/>
    </source>
</evidence>
<evidence type="ECO:0000313" key="1">
    <source>
        <dbReference type="EMBL" id="CAE8605232.1"/>
    </source>
</evidence>
<keyword evidence="2" id="KW-1185">Reference proteome</keyword>
<comment type="caution">
    <text evidence="1">The sequence shown here is derived from an EMBL/GenBank/DDBJ whole genome shotgun (WGS) entry which is preliminary data.</text>
</comment>
<dbReference type="Proteomes" id="UP000654075">
    <property type="component" value="Unassembled WGS sequence"/>
</dbReference>
<dbReference type="AlphaFoldDB" id="A0A813EUV4"/>
<organism evidence="1 2">
    <name type="scientific">Polarella glacialis</name>
    <name type="common">Dinoflagellate</name>
    <dbReference type="NCBI Taxonomy" id="89957"/>
    <lineage>
        <taxon>Eukaryota</taxon>
        <taxon>Sar</taxon>
        <taxon>Alveolata</taxon>
        <taxon>Dinophyceae</taxon>
        <taxon>Suessiales</taxon>
        <taxon>Suessiaceae</taxon>
        <taxon>Polarella</taxon>
    </lineage>
</organism>
<name>A0A813EUV4_POLGL</name>
<sequence>MWRPNLLLGLCRQPCSLQPESPFQKGLSTSMPVVRKCMIFNNSAETARLSTDCKLGTVTSVAEDDEALLSAMREFFVDELQSLVVNTDADKTVRHKVVTKKPGGTPSWRRVARWLFLIAGLLQLDPDTAASTEVHDVQANATNARDPAGSNWKYNSFTSPEYGFAAGAA</sequence>
<dbReference type="EMBL" id="CAJNNV010017537">
    <property type="protein sequence ID" value="CAE8605232.1"/>
    <property type="molecule type" value="Genomic_DNA"/>
</dbReference>
<reference evidence="1" key="1">
    <citation type="submission" date="2021-02" db="EMBL/GenBank/DDBJ databases">
        <authorList>
            <person name="Dougan E. K."/>
            <person name="Rhodes N."/>
            <person name="Thang M."/>
            <person name="Chan C."/>
        </authorList>
    </citation>
    <scope>NUCLEOTIDE SEQUENCE</scope>
</reference>
<gene>
    <name evidence="1" type="ORF">PGLA1383_LOCUS23353</name>
</gene>
<accession>A0A813EUV4</accession>